<evidence type="ECO:0000313" key="1">
    <source>
        <dbReference type="EMBL" id="WWD81076.1"/>
    </source>
</evidence>
<dbReference type="EMBL" id="CP144914">
    <property type="protein sequence ID" value="WWD81076.1"/>
    <property type="molecule type" value="Genomic_DNA"/>
</dbReference>
<dbReference type="KEGG" id="ahal:FTX54_005805"/>
<evidence type="ECO:0000313" key="2">
    <source>
        <dbReference type="Proteomes" id="UP000321816"/>
    </source>
</evidence>
<gene>
    <name evidence="1" type="ORF">FTX54_005805</name>
</gene>
<dbReference type="RefSeq" id="WP_147804122.1">
    <property type="nucleotide sequence ID" value="NZ_CP144914.1"/>
</dbReference>
<name>A0A5C7F3H1_9BACI</name>
<sequence>MTALAPSFLGKKVYMDGNQTQFYVVKYEEKTSKQSIDVLLFEHEVPVIFGIMDFDGNFLDSFYVTSKTTKASGEALERYKEINSRKKQHRMTQDDLKDALKPEKEAKMKNKKIKKLLRDEHLEDIKHQWPSRLITLQREENGADNSLIMEALFEAVETANPKKSYSFLKDHRIDHMIPAYGRQLSEHPELLEKVSSDYFYANRGSTLQDFLLEAASTVPLTETKLIEDMLVRAEKLGSEHDSEALKKLLTKFSRRVKQESDLSMKEWLNEITSERTLKQAVVASLKK</sequence>
<dbReference type="Proteomes" id="UP000321816">
    <property type="component" value="Chromosome"/>
</dbReference>
<reference evidence="1 2" key="1">
    <citation type="submission" date="2024-01" db="EMBL/GenBank/DDBJ databases">
        <title>Complete Genome Sequence of Alkalicoccus halolimnae BZ-SZ-XJ29T, a Moderately Halophilic Bacterium Isolated from a Salt Lake.</title>
        <authorList>
            <person name="Zhao B."/>
        </authorList>
    </citation>
    <scope>NUCLEOTIDE SEQUENCE [LARGE SCALE GENOMIC DNA]</scope>
    <source>
        <strain evidence="1 2">BZ-SZ-XJ29</strain>
    </source>
</reference>
<keyword evidence="2" id="KW-1185">Reference proteome</keyword>
<dbReference type="OrthoDB" id="2803442at2"/>
<dbReference type="AlphaFoldDB" id="A0A5C7F3H1"/>
<organism evidence="1 2">
    <name type="scientific">Alkalicoccus halolimnae</name>
    <dbReference type="NCBI Taxonomy" id="1667239"/>
    <lineage>
        <taxon>Bacteria</taxon>
        <taxon>Bacillati</taxon>
        <taxon>Bacillota</taxon>
        <taxon>Bacilli</taxon>
        <taxon>Bacillales</taxon>
        <taxon>Bacillaceae</taxon>
        <taxon>Alkalicoccus</taxon>
    </lineage>
</organism>
<protein>
    <submittedName>
        <fullName evidence="1">Uncharacterized protein</fullName>
    </submittedName>
</protein>
<proteinExistence type="predicted"/>
<accession>A0A5C7F3H1</accession>